<feature type="non-terminal residue" evidence="3">
    <location>
        <position position="1"/>
    </location>
</feature>
<dbReference type="Proteomes" id="UP000222542">
    <property type="component" value="Unassembled WGS sequence"/>
</dbReference>
<dbReference type="PANTHER" id="PTHR31460:SF3">
    <property type="entry name" value="MESOCENTIN"/>
    <property type="match status" value="1"/>
</dbReference>
<keyword evidence="1" id="KW-1133">Transmembrane helix</keyword>
<evidence type="ECO:0008006" key="5">
    <source>
        <dbReference type="Google" id="ProtNLM"/>
    </source>
</evidence>
<keyword evidence="2" id="KW-0732">Signal</keyword>
<sequence length="300" mass="33497">SLFSTLFLFITIISIPTVAGTKPHVINFRSPNLYPKSFTWDPKSQHFIVGGSTRHHHQNLISVSDAGVVHTLITDATLPPNSSFHGLTIDRQNNRLLASIHCPPSSPEFPAPLNFLASYNLQSNRRLFLTSLSDESHLLAVANDVALDYYGNAYVTNSGADVIWKVDINGDDLTAADGIAVRDDGVLLVVSKRTLYFLRSNDGWGAGVVFDEIALDTRRFATAVTVGDQKRAYVLYGHVTEGINGNAEREEFSIVEVKSNEENEEESIWLYVLIGLGLTIFFFWRFQMHRLVERLNKKTV</sequence>
<keyword evidence="1" id="KW-0472">Membrane</keyword>
<dbReference type="InterPro" id="IPR011042">
    <property type="entry name" value="6-blade_b-propeller_TolB-like"/>
</dbReference>
<reference evidence="3 4" key="1">
    <citation type="journal article" date="2014" name="Nat. Genet.">
        <title>Genome sequence of the hot pepper provides insights into the evolution of pungency in Capsicum species.</title>
        <authorList>
            <person name="Kim S."/>
            <person name="Park M."/>
            <person name="Yeom S.I."/>
            <person name="Kim Y.M."/>
            <person name="Lee J.M."/>
            <person name="Lee H.A."/>
            <person name="Seo E."/>
            <person name="Choi J."/>
            <person name="Cheong K."/>
            <person name="Kim K.T."/>
            <person name="Jung K."/>
            <person name="Lee G.W."/>
            <person name="Oh S.K."/>
            <person name="Bae C."/>
            <person name="Kim S.B."/>
            <person name="Lee H.Y."/>
            <person name="Kim S.Y."/>
            <person name="Kim M.S."/>
            <person name="Kang B.C."/>
            <person name="Jo Y.D."/>
            <person name="Yang H.B."/>
            <person name="Jeong H.J."/>
            <person name="Kang W.H."/>
            <person name="Kwon J.K."/>
            <person name="Shin C."/>
            <person name="Lim J.Y."/>
            <person name="Park J.H."/>
            <person name="Huh J.H."/>
            <person name="Kim J.S."/>
            <person name="Kim B.D."/>
            <person name="Cohen O."/>
            <person name="Paran I."/>
            <person name="Suh M.C."/>
            <person name="Lee S.B."/>
            <person name="Kim Y.K."/>
            <person name="Shin Y."/>
            <person name="Noh S.J."/>
            <person name="Park J."/>
            <person name="Seo Y.S."/>
            <person name="Kwon S.Y."/>
            <person name="Kim H.A."/>
            <person name="Park J.M."/>
            <person name="Kim H.J."/>
            <person name="Choi S.B."/>
            <person name="Bosland P.W."/>
            <person name="Reeves G."/>
            <person name="Jo S.H."/>
            <person name="Lee B.W."/>
            <person name="Cho H.T."/>
            <person name="Choi H.S."/>
            <person name="Lee M.S."/>
            <person name="Yu Y."/>
            <person name="Do Choi Y."/>
            <person name="Park B.S."/>
            <person name="van Deynze A."/>
            <person name="Ashrafi H."/>
            <person name="Hill T."/>
            <person name="Kim W.T."/>
            <person name="Pai H.S."/>
            <person name="Ahn H.K."/>
            <person name="Yeam I."/>
            <person name="Giovannoni J.J."/>
            <person name="Rose J.K."/>
            <person name="Sorensen I."/>
            <person name="Lee S.J."/>
            <person name="Kim R.W."/>
            <person name="Choi I.Y."/>
            <person name="Choi B.S."/>
            <person name="Lim J.S."/>
            <person name="Lee Y.H."/>
            <person name="Choi D."/>
        </authorList>
    </citation>
    <scope>NUCLEOTIDE SEQUENCE [LARGE SCALE GENOMIC DNA]</scope>
    <source>
        <strain evidence="4">cv. CM334</strain>
    </source>
</reference>
<organism evidence="3 4">
    <name type="scientific">Capsicum annuum</name>
    <name type="common">Capsicum pepper</name>
    <dbReference type="NCBI Taxonomy" id="4072"/>
    <lineage>
        <taxon>Eukaryota</taxon>
        <taxon>Viridiplantae</taxon>
        <taxon>Streptophyta</taxon>
        <taxon>Embryophyta</taxon>
        <taxon>Tracheophyta</taxon>
        <taxon>Spermatophyta</taxon>
        <taxon>Magnoliopsida</taxon>
        <taxon>eudicotyledons</taxon>
        <taxon>Gunneridae</taxon>
        <taxon>Pentapetalae</taxon>
        <taxon>asterids</taxon>
        <taxon>lamiids</taxon>
        <taxon>Solanales</taxon>
        <taxon>Solanaceae</taxon>
        <taxon>Solanoideae</taxon>
        <taxon>Capsiceae</taxon>
        <taxon>Capsicum</taxon>
    </lineage>
</organism>
<dbReference type="PANTHER" id="PTHR31460">
    <property type="match status" value="1"/>
</dbReference>
<name>A0A2G2YBQ6_CAPAN</name>
<feature type="chain" id="PRO_5013720364" description="SMP-30/Gluconolactonase/LRE-like region domain-containing protein" evidence="2">
    <location>
        <begin position="21"/>
        <end position="300"/>
    </location>
</feature>
<evidence type="ECO:0000313" key="3">
    <source>
        <dbReference type="EMBL" id="PHT67186.1"/>
    </source>
</evidence>
<proteinExistence type="predicted"/>
<evidence type="ECO:0000256" key="2">
    <source>
        <dbReference type="SAM" id="SignalP"/>
    </source>
</evidence>
<keyword evidence="4" id="KW-1185">Reference proteome</keyword>
<feature type="signal peptide" evidence="2">
    <location>
        <begin position="1"/>
        <end position="20"/>
    </location>
</feature>
<accession>A0A2G2YBQ6</accession>
<dbReference type="SUPFAM" id="SSF63829">
    <property type="entry name" value="Calcium-dependent phosphotriesterase"/>
    <property type="match status" value="1"/>
</dbReference>
<dbReference type="AlphaFoldDB" id="A0A2G2YBQ6"/>
<gene>
    <name evidence="3" type="ORF">T459_26673</name>
</gene>
<dbReference type="STRING" id="4072.A0A2G2YBQ6"/>
<keyword evidence="1" id="KW-0812">Transmembrane</keyword>
<comment type="caution">
    <text evidence="3">The sequence shown here is derived from an EMBL/GenBank/DDBJ whole genome shotgun (WGS) entry which is preliminary data.</text>
</comment>
<feature type="transmembrane region" description="Helical" evidence="1">
    <location>
        <begin position="268"/>
        <end position="286"/>
    </location>
</feature>
<dbReference type="Gene3D" id="2.120.10.30">
    <property type="entry name" value="TolB, C-terminal domain"/>
    <property type="match status" value="1"/>
</dbReference>
<evidence type="ECO:0000313" key="4">
    <source>
        <dbReference type="Proteomes" id="UP000222542"/>
    </source>
</evidence>
<evidence type="ECO:0000256" key="1">
    <source>
        <dbReference type="SAM" id="Phobius"/>
    </source>
</evidence>
<dbReference type="Gramene" id="PHT67186">
    <property type="protein sequence ID" value="PHT67186"/>
    <property type="gene ID" value="T459_26673"/>
</dbReference>
<dbReference type="OMA" id="QHFLVGS"/>
<dbReference type="InterPro" id="IPR053224">
    <property type="entry name" value="Sensory_adhesion_molecule"/>
</dbReference>
<dbReference type="EMBL" id="AYRZ02000011">
    <property type="protein sequence ID" value="PHT67186.1"/>
    <property type="molecule type" value="Genomic_DNA"/>
</dbReference>
<reference evidence="3 4" key="2">
    <citation type="journal article" date="2017" name="Genome Biol.">
        <title>New reference genome sequences of hot pepper reveal the massive evolution of plant disease-resistance genes by retroduplication.</title>
        <authorList>
            <person name="Kim S."/>
            <person name="Park J."/>
            <person name="Yeom S.I."/>
            <person name="Kim Y.M."/>
            <person name="Seo E."/>
            <person name="Kim K.T."/>
            <person name="Kim M.S."/>
            <person name="Lee J.M."/>
            <person name="Cheong K."/>
            <person name="Shin H.S."/>
            <person name="Kim S.B."/>
            <person name="Han K."/>
            <person name="Lee J."/>
            <person name="Park M."/>
            <person name="Lee H.A."/>
            <person name="Lee H.Y."/>
            <person name="Lee Y."/>
            <person name="Oh S."/>
            <person name="Lee J.H."/>
            <person name="Choi E."/>
            <person name="Choi E."/>
            <person name="Lee S.E."/>
            <person name="Jeon J."/>
            <person name="Kim H."/>
            <person name="Choi G."/>
            <person name="Song H."/>
            <person name="Lee J."/>
            <person name="Lee S.C."/>
            <person name="Kwon J.K."/>
            <person name="Lee H.Y."/>
            <person name="Koo N."/>
            <person name="Hong Y."/>
            <person name="Kim R.W."/>
            <person name="Kang W.H."/>
            <person name="Huh J.H."/>
            <person name="Kang B.C."/>
            <person name="Yang T.J."/>
            <person name="Lee Y.H."/>
            <person name="Bennetzen J.L."/>
            <person name="Choi D."/>
        </authorList>
    </citation>
    <scope>NUCLEOTIDE SEQUENCE [LARGE SCALE GENOMIC DNA]</scope>
    <source>
        <strain evidence="4">cv. CM334</strain>
    </source>
</reference>
<protein>
    <recommendedName>
        <fullName evidence="5">SMP-30/Gluconolactonase/LRE-like region domain-containing protein</fullName>
    </recommendedName>
</protein>